<dbReference type="AlphaFoldDB" id="A0A6J4HXB8"/>
<gene>
    <name evidence="1" type="ORF">AVDCRST_MAG92-1188</name>
</gene>
<protein>
    <submittedName>
        <fullName evidence="1">Uncharacterized protein</fullName>
    </submittedName>
</protein>
<proteinExistence type="predicted"/>
<name>A0A6J4HXB8_9CYAN</name>
<accession>A0A6J4HXB8</accession>
<organism evidence="1">
    <name type="scientific">uncultured Coleofasciculus sp</name>
    <dbReference type="NCBI Taxonomy" id="1267456"/>
    <lineage>
        <taxon>Bacteria</taxon>
        <taxon>Bacillati</taxon>
        <taxon>Cyanobacteriota</taxon>
        <taxon>Cyanophyceae</taxon>
        <taxon>Coleofasciculales</taxon>
        <taxon>Coleofasciculaceae</taxon>
        <taxon>Coleofasciculus</taxon>
        <taxon>environmental samples</taxon>
    </lineage>
</organism>
<sequence>MFPFAPTVLDRLLRLTVRTLPHCSIMQLPKSNYPYVSYLTAKSLEFLTN</sequence>
<evidence type="ECO:0000313" key="1">
    <source>
        <dbReference type="EMBL" id="CAA9234462.1"/>
    </source>
</evidence>
<dbReference type="EMBL" id="CADCTM010000165">
    <property type="protein sequence ID" value="CAA9234462.1"/>
    <property type="molecule type" value="Genomic_DNA"/>
</dbReference>
<reference evidence="1" key="1">
    <citation type="submission" date="2020-02" db="EMBL/GenBank/DDBJ databases">
        <authorList>
            <person name="Meier V. D."/>
        </authorList>
    </citation>
    <scope>NUCLEOTIDE SEQUENCE</scope>
    <source>
        <strain evidence="1">AVDCRST_MAG92</strain>
    </source>
</reference>